<evidence type="ECO:0000256" key="2">
    <source>
        <dbReference type="ARBA" id="ARBA00022729"/>
    </source>
</evidence>
<keyword evidence="3 8" id="KW-0378">Hydrolase</keyword>
<reference evidence="8" key="2">
    <citation type="journal article" date="2022" name="Sci. Rep.">
        <title>In silico prediction of the enzymes involved in the degradation of the herbicide molinate by Gulosibacter molinativorax ON4T.</title>
        <authorList>
            <person name="Lopes A.R."/>
            <person name="Bunin E."/>
            <person name="Viana A.T."/>
            <person name="Froufe H."/>
            <person name="Munoz-Merida A."/>
            <person name="Pinho D."/>
            <person name="Figueiredo J."/>
            <person name="Barroso C."/>
            <person name="Vaz-Moreira I."/>
            <person name="Bellanger X."/>
            <person name="Egas C."/>
            <person name="Nunes O.C."/>
        </authorList>
    </citation>
    <scope>NUCLEOTIDE SEQUENCE</scope>
    <source>
        <strain evidence="8">ON4</strain>
    </source>
</reference>
<accession>A0ABT7CAZ7</accession>
<dbReference type="PROSITE" id="PS51257">
    <property type="entry name" value="PROKAR_LIPOPROTEIN"/>
    <property type="match status" value="1"/>
</dbReference>
<dbReference type="EMBL" id="PXVD01000024">
    <property type="protein sequence ID" value="MDJ1372365.1"/>
    <property type="molecule type" value="Genomic_DNA"/>
</dbReference>
<evidence type="ECO:0000259" key="6">
    <source>
        <dbReference type="Pfam" id="PF00561"/>
    </source>
</evidence>
<dbReference type="GO" id="GO:0016787">
    <property type="term" value="F:hydrolase activity"/>
    <property type="evidence" value="ECO:0007669"/>
    <property type="project" value="UniProtKB-KW"/>
</dbReference>
<keyword evidence="9" id="KW-1185">Reference proteome</keyword>
<dbReference type="Proteomes" id="UP001170379">
    <property type="component" value="Unassembled WGS sequence"/>
</dbReference>
<feature type="chain" id="PRO_5045093959" evidence="5">
    <location>
        <begin position="33"/>
        <end position="550"/>
    </location>
</feature>
<dbReference type="Gene3D" id="3.40.50.1820">
    <property type="entry name" value="alpha/beta hydrolase"/>
    <property type="match status" value="1"/>
</dbReference>
<feature type="signal peptide" evidence="5">
    <location>
        <begin position="1"/>
        <end position="32"/>
    </location>
</feature>
<dbReference type="SUPFAM" id="SSF53474">
    <property type="entry name" value="alpha/beta-Hydrolases"/>
    <property type="match status" value="1"/>
</dbReference>
<evidence type="ECO:0000256" key="3">
    <source>
        <dbReference type="ARBA" id="ARBA00022801"/>
    </source>
</evidence>
<name>A0ABT7CAZ7_9MICO</name>
<dbReference type="RefSeq" id="WP_026937570.1">
    <property type="nucleotide sequence ID" value="NZ_CP028426.1"/>
</dbReference>
<evidence type="ECO:0000259" key="7">
    <source>
        <dbReference type="Pfam" id="PF08386"/>
    </source>
</evidence>
<evidence type="ECO:0000313" key="9">
    <source>
        <dbReference type="Proteomes" id="UP001170379"/>
    </source>
</evidence>
<gene>
    <name evidence="8" type="ORF">C7K25_13470</name>
</gene>
<feature type="domain" description="AB hydrolase-1" evidence="6">
    <location>
        <begin position="135"/>
        <end position="320"/>
    </location>
</feature>
<reference evidence="8" key="1">
    <citation type="submission" date="2018-03" db="EMBL/GenBank/DDBJ databases">
        <authorList>
            <person name="Nunes O.C."/>
            <person name="Lopes A.R."/>
            <person name="Froufe H."/>
            <person name="Munoz-Merida A."/>
            <person name="Barroso C."/>
            <person name="Egas C."/>
        </authorList>
    </citation>
    <scope>NUCLEOTIDE SEQUENCE</scope>
    <source>
        <strain evidence="8">ON4</strain>
    </source>
</reference>
<comment type="caution">
    <text evidence="8">The sequence shown here is derived from an EMBL/GenBank/DDBJ whole genome shotgun (WGS) entry which is preliminary data.</text>
</comment>
<comment type="similarity">
    <text evidence="1">Belongs to the peptidase S33 family.</text>
</comment>
<dbReference type="Pfam" id="PF08386">
    <property type="entry name" value="Abhydrolase_4"/>
    <property type="match status" value="1"/>
</dbReference>
<evidence type="ECO:0000256" key="1">
    <source>
        <dbReference type="ARBA" id="ARBA00010088"/>
    </source>
</evidence>
<evidence type="ECO:0000256" key="5">
    <source>
        <dbReference type="SAM" id="SignalP"/>
    </source>
</evidence>
<evidence type="ECO:0000313" key="8">
    <source>
        <dbReference type="EMBL" id="MDJ1372365.1"/>
    </source>
</evidence>
<dbReference type="Pfam" id="PF00561">
    <property type="entry name" value="Abhydrolase_1"/>
    <property type="match status" value="1"/>
</dbReference>
<protein>
    <submittedName>
        <fullName evidence="8">Alpha/beta hydrolase</fullName>
    </submittedName>
</protein>
<dbReference type="InterPro" id="IPR013595">
    <property type="entry name" value="Pept_S33_TAP-like_C"/>
</dbReference>
<dbReference type="InterPro" id="IPR000073">
    <property type="entry name" value="AB_hydrolase_1"/>
</dbReference>
<organism evidence="8 9">
    <name type="scientific">Gulosibacter molinativorax</name>
    <dbReference type="NCBI Taxonomy" id="256821"/>
    <lineage>
        <taxon>Bacteria</taxon>
        <taxon>Bacillati</taxon>
        <taxon>Actinomycetota</taxon>
        <taxon>Actinomycetes</taxon>
        <taxon>Micrococcales</taxon>
        <taxon>Microbacteriaceae</taxon>
        <taxon>Gulosibacter</taxon>
    </lineage>
</organism>
<dbReference type="InterPro" id="IPR029058">
    <property type="entry name" value="AB_hydrolase_fold"/>
</dbReference>
<proteinExistence type="inferred from homology"/>
<feature type="region of interest" description="Disordered" evidence="4">
    <location>
        <begin position="36"/>
        <end position="62"/>
    </location>
</feature>
<evidence type="ECO:0000256" key="4">
    <source>
        <dbReference type="SAM" id="MobiDB-lite"/>
    </source>
</evidence>
<dbReference type="PANTHER" id="PTHR43248">
    <property type="entry name" value="2-SUCCINYL-6-HYDROXY-2,4-CYCLOHEXADIENE-1-CARBOXYLATE SYNTHASE"/>
    <property type="match status" value="1"/>
</dbReference>
<feature type="domain" description="Peptidase S33 tripeptidyl aminopeptidase-like C-terminal" evidence="7">
    <location>
        <begin position="452"/>
        <end position="550"/>
    </location>
</feature>
<sequence length="550" mass="59218">MTVRTRRGRARVLAAGAMATAAMMALSGCVMIQELSAPTSPGQSDAPLGENERGEAQGEGNLYDGGLDPALVELYEQSVEWGPCPEDYGAGADVECATVLAPMNWGTPEAHEPIELALVRLPAEGESKGSLFTNPGGPGASGVDFVALSGSYFFSDALRENYDIVGWDPRGVGHSSAVECRDDAGMDEYIYGVPENAASMSESESFEWSRQQAIQFGADCLEKTGPLLEYVDTQSTVNDLDMLRAIVGDSALNYFGLSYGTDIGAQYIDRFPDRVGRIVLDGATDPTVPVFDVIIDQQEKFADATLAYLEDCFTSEACPFDPNAGTEGAIADIQAMMDNVDETLPVAADGRVLTSGVINSAITATMYSEDSWPYLTQAFSAWMQEQNSAVFFALSDSYYGRMPDGSYDSNMFEAFPAINCLDYPLVTDEATIRDFNQRLSEVTLFGSEYSEQEMLIGDLQCENWPFKSRVQAQQPVQGVGAPPVLVVATTNDPATPFKWAVAVADQLESAVLIEFEGEGHIAYSQGDSCVVTAVDRYFIEGDVPPGGLKC</sequence>
<keyword evidence="2 5" id="KW-0732">Signal</keyword>
<dbReference type="InterPro" id="IPR051601">
    <property type="entry name" value="Serine_prot/Carboxylest_S33"/>
</dbReference>
<dbReference type="PANTHER" id="PTHR43248:SF29">
    <property type="entry name" value="TRIPEPTIDYL AMINOPEPTIDASE"/>
    <property type="match status" value="1"/>
</dbReference>